<dbReference type="PANTHER" id="PTHR40254">
    <property type="entry name" value="BLR0577 PROTEIN"/>
    <property type="match status" value="1"/>
</dbReference>
<dbReference type="PANTHER" id="PTHR40254:SF1">
    <property type="entry name" value="BLR0577 PROTEIN"/>
    <property type="match status" value="1"/>
</dbReference>
<dbReference type="Proteomes" id="UP000318017">
    <property type="component" value="Chromosome"/>
</dbReference>
<dbReference type="KEGG" id="ahel:Q31a_19210"/>
<proteinExistence type="predicted"/>
<dbReference type="InterPro" id="IPR052189">
    <property type="entry name" value="L-asp_N-monooxygenase_NS-form"/>
</dbReference>
<organism evidence="2 3">
    <name type="scientific">Aureliella helgolandensis</name>
    <dbReference type="NCBI Taxonomy" id="2527968"/>
    <lineage>
        <taxon>Bacteria</taxon>
        <taxon>Pseudomonadati</taxon>
        <taxon>Planctomycetota</taxon>
        <taxon>Planctomycetia</taxon>
        <taxon>Pirellulales</taxon>
        <taxon>Pirellulaceae</taxon>
        <taxon>Aureliella</taxon>
    </lineage>
</organism>
<dbReference type="OrthoDB" id="6309046at2"/>
<evidence type="ECO:0000313" key="2">
    <source>
        <dbReference type="EMBL" id="QDV23618.1"/>
    </source>
</evidence>
<gene>
    <name evidence="2" type="ORF">Q31a_19210</name>
</gene>
<evidence type="ECO:0000259" key="1">
    <source>
        <dbReference type="Pfam" id="PF13454"/>
    </source>
</evidence>
<evidence type="ECO:0000313" key="3">
    <source>
        <dbReference type="Proteomes" id="UP000318017"/>
    </source>
</evidence>
<dbReference type="InterPro" id="IPR038732">
    <property type="entry name" value="HpyO/CreE_NAD-binding"/>
</dbReference>
<dbReference type="Pfam" id="PF13454">
    <property type="entry name" value="NAD_binding_9"/>
    <property type="match status" value="1"/>
</dbReference>
<name>A0A518G4U1_9BACT</name>
<keyword evidence="3" id="KW-1185">Reference proteome</keyword>
<protein>
    <recommendedName>
        <fullName evidence="1">FAD-dependent urate hydroxylase HpyO/Asp monooxygenase CreE-like FAD/NAD(P)-binding domain-containing protein</fullName>
    </recommendedName>
</protein>
<dbReference type="SUPFAM" id="SSF51905">
    <property type="entry name" value="FAD/NAD(P)-binding domain"/>
    <property type="match status" value="1"/>
</dbReference>
<feature type="domain" description="FAD-dependent urate hydroxylase HpyO/Asp monooxygenase CreE-like FAD/NAD(P)-binding" evidence="1">
    <location>
        <begin position="21"/>
        <end position="185"/>
    </location>
</feature>
<dbReference type="AlphaFoldDB" id="A0A518G4U1"/>
<accession>A0A518G4U1</accession>
<sequence>MNQQTTSNSTPSADVTGRQIAIVGCGPRGLYCLERLCYELFRCNGTGPSCQPHHITIVEPAEHCGAGAVYDLDQPAWLRMNFAAKHIDAWCRNDSLFDDELNLVDWLADRGDGHGEPEAFMPRAVVGRYLHDCFCKVVDRLSLIAEISIVRQSVTDVFQNEGRWRITGTEGYCVDAEEVVITVGHEGWRESTIAASEGVSGIELTPVFPVNIRLHLSTIPAASVVAVRGFGLSWIDAALSLTIGRGGKFDKVGDQLKYYPSGSEPKCIIPFSRSGRPMLAKPLTPRIASGVDLARIWQRGRTQISEIAAPLNALSIGEQFWPVVSQCARAAWSLVNRQNGHEPSDGSPIDEFFELWCCGKQDAATVADAMRRSVAIALGQHPVDAAWALAEAWRHLYPATVEKISHGGLSAEAWPAFTRIAQEMERIAFGPPAENLRRILALIDAGIIDLRFVSGELGLTAEQQPRLRAEYFEMEITHCVNAVIPSPLNVSQNGPLAPLLKRGVIRRLHGTQGIEVDSKGQPVNDGKTDTAGLAILGRPTEGCILGNDTLSRTLHQHVNHWAASVVQRGCPVLS</sequence>
<dbReference type="InterPro" id="IPR036188">
    <property type="entry name" value="FAD/NAD-bd_sf"/>
</dbReference>
<dbReference type="RefSeq" id="WP_145076662.1">
    <property type="nucleotide sequence ID" value="NZ_CP036298.1"/>
</dbReference>
<reference evidence="2 3" key="1">
    <citation type="submission" date="2019-02" db="EMBL/GenBank/DDBJ databases">
        <title>Deep-cultivation of Planctomycetes and their phenomic and genomic characterization uncovers novel biology.</title>
        <authorList>
            <person name="Wiegand S."/>
            <person name="Jogler M."/>
            <person name="Boedeker C."/>
            <person name="Pinto D."/>
            <person name="Vollmers J."/>
            <person name="Rivas-Marin E."/>
            <person name="Kohn T."/>
            <person name="Peeters S.H."/>
            <person name="Heuer A."/>
            <person name="Rast P."/>
            <person name="Oberbeckmann S."/>
            <person name="Bunk B."/>
            <person name="Jeske O."/>
            <person name="Meyerdierks A."/>
            <person name="Storesund J.E."/>
            <person name="Kallscheuer N."/>
            <person name="Luecker S."/>
            <person name="Lage O.M."/>
            <person name="Pohl T."/>
            <person name="Merkel B.J."/>
            <person name="Hornburger P."/>
            <person name="Mueller R.-W."/>
            <person name="Bruemmer F."/>
            <person name="Labrenz M."/>
            <person name="Spormann A.M."/>
            <person name="Op den Camp H."/>
            <person name="Overmann J."/>
            <person name="Amann R."/>
            <person name="Jetten M.S.M."/>
            <person name="Mascher T."/>
            <person name="Medema M.H."/>
            <person name="Devos D.P."/>
            <person name="Kaster A.-K."/>
            <person name="Ovreas L."/>
            <person name="Rohde M."/>
            <person name="Galperin M.Y."/>
            <person name="Jogler C."/>
        </authorList>
    </citation>
    <scope>NUCLEOTIDE SEQUENCE [LARGE SCALE GENOMIC DNA]</scope>
    <source>
        <strain evidence="2 3">Q31a</strain>
    </source>
</reference>
<dbReference type="EMBL" id="CP036298">
    <property type="protein sequence ID" value="QDV23618.1"/>
    <property type="molecule type" value="Genomic_DNA"/>
</dbReference>